<feature type="region of interest" description="Disordered" evidence="1">
    <location>
        <begin position="153"/>
        <end position="187"/>
    </location>
</feature>
<feature type="region of interest" description="Disordered" evidence="1">
    <location>
        <begin position="372"/>
        <end position="417"/>
    </location>
</feature>
<organism evidence="2 3">
    <name type="scientific">Steinernema glaseri</name>
    <dbReference type="NCBI Taxonomy" id="37863"/>
    <lineage>
        <taxon>Eukaryota</taxon>
        <taxon>Metazoa</taxon>
        <taxon>Ecdysozoa</taxon>
        <taxon>Nematoda</taxon>
        <taxon>Chromadorea</taxon>
        <taxon>Rhabditida</taxon>
        <taxon>Tylenchina</taxon>
        <taxon>Panagrolaimomorpha</taxon>
        <taxon>Strongyloidoidea</taxon>
        <taxon>Steinernematidae</taxon>
        <taxon>Steinernema</taxon>
    </lineage>
</organism>
<dbReference type="WBParaSite" id="L893_g26752.t2">
    <property type="protein sequence ID" value="L893_g26752.t2"/>
    <property type="gene ID" value="L893_g26752"/>
</dbReference>
<name>A0A1I7ZIW9_9BILA</name>
<feature type="compositionally biased region" description="Polar residues" evidence="1">
    <location>
        <begin position="407"/>
        <end position="416"/>
    </location>
</feature>
<proteinExistence type="predicted"/>
<dbReference type="AlphaFoldDB" id="A0A1I7ZIW9"/>
<reference evidence="3" key="1">
    <citation type="submission" date="2016-11" db="UniProtKB">
        <authorList>
            <consortium name="WormBaseParasite"/>
        </authorList>
    </citation>
    <scope>IDENTIFICATION</scope>
</reference>
<evidence type="ECO:0000313" key="2">
    <source>
        <dbReference type="Proteomes" id="UP000095287"/>
    </source>
</evidence>
<feature type="region of interest" description="Disordered" evidence="1">
    <location>
        <begin position="469"/>
        <end position="498"/>
    </location>
</feature>
<dbReference type="Proteomes" id="UP000095287">
    <property type="component" value="Unplaced"/>
</dbReference>
<evidence type="ECO:0000256" key="1">
    <source>
        <dbReference type="SAM" id="MobiDB-lite"/>
    </source>
</evidence>
<protein>
    <submittedName>
        <fullName evidence="3">Protein kinase domain-containing protein</fullName>
    </submittedName>
</protein>
<evidence type="ECO:0000313" key="3">
    <source>
        <dbReference type="WBParaSite" id="L893_g26752.t2"/>
    </source>
</evidence>
<keyword evidence="2" id="KW-1185">Reference proteome</keyword>
<sequence>MKRRKTNSGRRERLLVILCSMIQHVHPDEQRCVLKTTTTAPVQSTLRKRGLLALERSLTAIHANTDGEHGTFAARNQQQQKHSGTSEGFLEVQEETVPRGSLTLLLHNIRNNRACMSTAHSTDSPPLTPSTQTPFAGVGSGLIGRDSWIPRRLLSYSPAPPTSPRERDDGLHKTPAQGGDSRNADSEQFRGCFGVRRCTPKRTSRLALMDKDSIIGSTECGRMRLFGGHGRQFVSHSQITSAAALGDTLIPHSRHGRRRREGADGNPSFIRAKLQSPLRARRPSALCPRGNCERDERTIALACSSSATYRSADEFALKIDLPRGNRPLITRDPCRNVPYFRYTTLRPATGRMEQREGGIVGHHDRVSIVKRSKAPVRMARGDRKQQANGASQERSSRSRCHIPSEFPSENGNTQPEASVPLLHHVGTVIKKCERLFSAGRTPCECPLRSNQNDFFICDLLRSQHYPTPPPAALNDGCPRNRERSVRNSHFSSSSMPGRLTHSNFRRLSAVHPKGERNTKNLTLVLSSLVADHRACSPLATATKTSPFANA</sequence>
<accession>A0A1I7ZIW9</accession>